<comment type="caution">
    <text evidence="2">The sequence shown here is derived from an EMBL/GenBank/DDBJ whole genome shotgun (WGS) entry which is preliminary data.</text>
</comment>
<gene>
    <name evidence="2" type="ORF">M8C21_028610</name>
</gene>
<feature type="domain" description="Disease resistance protein At4g27190-like leucine-rich repeats" evidence="1">
    <location>
        <begin position="54"/>
        <end position="161"/>
    </location>
</feature>
<sequence length="204" mass="23145">MFTSGRSTTPKLKYIQTRFCKYNLECGLNFHGTISQTTFPCSSDPTISKGTPCSFHNLIEINIKDTNVGTTIFPSHALVQFQKLQKITINECSEVNEVALEGTNGSGLNASQTSLQIPNLTQVNLEYLDGLKYLWKINQWIVLKFPNLTTIHIGYCHHLEHQLLYFDEDKDGDREGCEIKNVKIICFICARFYKSRVVAALWAT</sequence>
<proteinExistence type="predicted"/>
<reference evidence="2" key="1">
    <citation type="submission" date="2022-06" db="EMBL/GenBank/DDBJ databases">
        <title>Uncovering the hologenomic basis of an extraordinary plant invasion.</title>
        <authorList>
            <person name="Bieker V.C."/>
            <person name="Martin M.D."/>
            <person name="Gilbert T."/>
            <person name="Hodgins K."/>
            <person name="Battlay P."/>
            <person name="Petersen B."/>
            <person name="Wilson J."/>
        </authorList>
    </citation>
    <scope>NUCLEOTIDE SEQUENCE</scope>
    <source>
        <strain evidence="2">AA19_3_7</strain>
        <tissue evidence="2">Leaf</tissue>
    </source>
</reference>
<dbReference type="SUPFAM" id="SSF52047">
    <property type="entry name" value="RNI-like"/>
    <property type="match status" value="1"/>
</dbReference>
<keyword evidence="3" id="KW-1185">Reference proteome</keyword>
<organism evidence="2 3">
    <name type="scientific">Ambrosia artemisiifolia</name>
    <name type="common">Common ragweed</name>
    <dbReference type="NCBI Taxonomy" id="4212"/>
    <lineage>
        <taxon>Eukaryota</taxon>
        <taxon>Viridiplantae</taxon>
        <taxon>Streptophyta</taxon>
        <taxon>Embryophyta</taxon>
        <taxon>Tracheophyta</taxon>
        <taxon>Spermatophyta</taxon>
        <taxon>Magnoliopsida</taxon>
        <taxon>eudicotyledons</taxon>
        <taxon>Gunneridae</taxon>
        <taxon>Pentapetalae</taxon>
        <taxon>asterids</taxon>
        <taxon>campanulids</taxon>
        <taxon>Asterales</taxon>
        <taxon>Asteraceae</taxon>
        <taxon>Asteroideae</taxon>
        <taxon>Heliantheae alliance</taxon>
        <taxon>Heliantheae</taxon>
        <taxon>Ambrosia</taxon>
    </lineage>
</organism>
<dbReference type="InterPro" id="IPR032675">
    <property type="entry name" value="LRR_dom_sf"/>
</dbReference>
<evidence type="ECO:0000313" key="2">
    <source>
        <dbReference type="EMBL" id="KAI7753013.1"/>
    </source>
</evidence>
<dbReference type="EMBL" id="JAMZMK010005561">
    <property type="protein sequence ID" value="KAI7753013.1"/>
    <property type="molecule type" value="Genomic_DNA"/>
</dbReference>
<protein>
    <recommendedName>
        <fullName evidence="1">Disease resistance protein At4g27190-like leucine-rich repeats domain-containing protein</fullName>
    </recommendedName>
</protein>
<name>A0AAD5GV94_AMBAR</name>
<evidence type="ECO:0000313" key="3">
    <source>
        <dbReference type="Proteomes" id="UP001206925"/>
    </source>
</evidence>
<dbReference type="InterPro" id="IPR057135">
    <property type="entry name" value="At4g27190-like_LRR"/>
</dbReference>
<evidence type="ECO:0000259" key="1">
    <source>
        <dbReference type="Pfam" id="PF23247"/>
    </source>
</evidence>
<dbReference type="Gene3D" id="3.80.10.10">
    <property type="entry name" value="Ribonuclease Inhibitor"/>
    <property type="match status" value="1"/>
</dbReference>
<dbReference type="Pfam" id="PF23247">
    <property type="entry name" value="LRR_RPS2"/>
    <property type="match status" value="1"/>
</dbReference>
<dbReference type="Proteomes" id="UP001206925">
    <property type="component" value="Unassembled WGS sequence"/>
</dbReference>
<accession>A0AAD5GV94</accession>
<dbReference type="AlphaFoldDB" id="A0AAD5GV94"/>